<dbReference type="Pfam" id="PF13947">
    <property type="entry name" value="GUB_WAK_bind"/>
    <property type="match status" value="1"/>
</dbReference>
<evidence type="ECO:0008006" key="12">
    <source>
        <dbReference type="Google" id="ProtNLM"/>
    </source>
</evidence>
<keyword evidence="2" id="KW-0723">Serine/threonine-protein kinase</keyword>
<keyword evidence="11" id="KW-1185">Reference proteome</keyword>
<keyword evidence="3" id="KW-0808">Transferase</keyword>
<evidence type="ECO:0000256" key="4">
    <source>
        <dbReference type="ARBA" id="ARBA00022729"/>
    </source>
</evidence>
<feature type="domain" description="Wall-associated receptor kinase galacturonan-binding" evidence="9">
    <location>
        <begin position="41"/>
        <end position="100"/>
    </location>
</feature>
<evidence type="ECO:0000313" key="10">
    <source>
        <dbReference type="EMBL" id="KAJ4822370.1"/>
    </source>
</evidence>
<reference evidence="10" key="2">
    <citation type="journal article" date="2023" name="Plants (Basel)">
        <title>Annotation of the Turnera subulata (Passifloraceae) Draft Genome Reveals the S-Locus Evolved after the Divergence of Turneroideae from Passifloroideae in a Stepwise Manner.</title>
        <authorList>
            <person name="Henning P.M."/>
            <person name="Roalson E.H."/>
            <person name="Mir W."/>
            <person name="McCubbin A.G."/>
            <person name="Shore J.S."/>
        </authorList>
    </citation>
    <scope>NUCLEOTIDE SEQUENCE</scope>
    <source>
        <strain evidence="10">F60SS</strain>
    </source>
</reference>
<evidence type="ECO:0000256" key="7">
    <source>
        <dbReference type="SAM" id="SignalP"/>
    </source>
</evidence>
<evidence type="ECO:0000256" key="3">
    <source>
        <dbReference type="ARBA" id="ARBA00022679"/>
    </source>
</evidence>
<dbReference type="PANTHER" id="PTHR33491">
    <property type="entry name" value="OSJNBA0016N04.9 PROTEIN"/>
    <property type="match status" value="1"/>
</dbReference>
<dbReference type="Proteomes" id="UP001141552">
    <property type="component" value="Unassembled WGS sequence"/>
</dbReference>
<dbReference type="GO" id="GO:0030247">
    <property type="term" value="F:polysaccharide binding"/>
    <property type="evidence" value="ECO:0007669"/>
    <property type="project" value="InterPro"/>
</dbReference>
<dbReference type="OrthoDB" id="849336at2759"/>
<organism evidence="10 11">
    <name type="scientific">Turnera subulata</name>
    <dbReference type="NCBI Taxonomy" id="218843"/>
    <lineage>
        <taxon>Eukaryota</taxon>
        <taxon>Viridiplantae</taxon>
        <taxon>Streptophyta</taxon>
        <taxon>Embryophyta</taxon>
        <taxon>Tracheophyta</taxon>
        <taxon>Spermatophyta</taxon>
        <taxon>Magnoliopsida</taxon>
        <taxon>eudicotyledons</taxon>
        <taxon>Gunneridae</taxon>
        <taxon>Pentapetalae</taxon>
        <taxon>rosids</taxon>
        <taxon>fabids</taxon>
        <taxon>Malpighiales</taxon>
        <taxon>Passifloraceae</taxon>
        <taxon>Turnera</taxon>
    </lineage>
</organism>
<feature type="domain" description="Wall-associated receptor kinase" evidence="8">
    <location>
        <begin position="170"/>
        <end position="238"/>
    </location>
</feature>
<comment type="subcellular location">
    <subcellularLocation>
        <location evidence="1">Membrane</location>
        <topology evidence="1">Single-pass type I membrane protein</topology>
    </subcellularLocation>
</comment>
<dbReference type="GO" id="GO:0004674">
    <property type="term" value="F:protein serine/threonine kinase activity"/>
    <property type="evidence" value="ECO:0007669"/>
    <property type="project" value="UniProtKB-KW"/>
</dbReference>
<proteinExistence type="predicted"/>
<protein>
    <recommendedName>
        <fullName evidence="12">Wall-associated receptor kinase galacturonan-binding domain-containing protein</fullName>
    </recommendedName>
</protein>
<evidence type="ECO:0000256" key="2">
    <source>
        <dbReference type="ARBA" id="ARBA00022527"/>
    </source>
</evidence>
<gene>
    <name evidence="10" type="ORF">Tsubulata_014298</name>
</gene>
<comment type="caution">
    <text evidence="10">The sequence shown here is derived from an EMBL/GenBank/DDBJ whole genome shotgun (WGS) entry which is preliminary data.</text>
</comment>
<dbReference type="InterPro" id="IPR013695">
    <property type="entry name" value="WAK"/>
</dbReference>
<evidence type="ECO:0000256" key="6">
    <source>
        <dbReference type="ARBA" id="ARBA00023180"/>
    </source>
</evidence>
<dbReference type="Pfam" id="PF08488">
    <property type="entry name" value="WAK"/>
    <property type="match status" value="1"/>
</dbReference>
<keyword evidence="6" id="KW-0325">Glycoprotein</keyword>
<evidence type="ECO:0000256" key="5">
    <source>
        <dbReference type="ARBA" id="ARBA00023157"/>
    </source>
</evidence>
<keyword evidence="4 7" id="KW-0732">Signal</keyword>
<feature type="chain" id="PRO_5040333948" description="Wall-associated receptor kinase galacturonan-binding domain-containing protein" evidence="7">
    <location>
        <begin position="32"/>
        <end position="337"/>
    </location>
</feature>
<dbReference type="GO" id="GO:0016020">
    <property type="term" value="C:membrane"/>
    <property type="evidence" value="ECO:0007669"/>
    <property type="project" value="UniProtKB-SubCell"/>
</dbReference>
<dbReference type="EMBL" id="JAKUCV010007687">
    <property type="protein sequence ID" value="KAJ4822370.1"/>
    <property type="molecule type" value="Genomic_DNA"/>
</dbReference>
<accession>A0A9Q0EZA4</accession>
<sequence>MNNSKPANITMHLSGGLVVCLVLLAAEGAMADPPPMAKRGCQDHCGNISIPFPFGIGQKCYMNKWFEVLCNTSSNAHKAFLSGINMELLEISLEESLVRVNGPIQSSNCSNRRTNDDNTAIIRLTGSPYRISSLNRFTAMGCDTRALLNQVKPEITGCTTTCSATSGNSSSCSGNNCCQTTIPTSIQVFNASLEGDSGCKLGFIVEQSWFLHNITSPWEVQHMLTVPVLLDWIVQDDDFKARARVGNGIYCYESDYRQAEGSSSYLEYTYPNSSFCRCSGGYDGNPYLPDGCIDYNSSYEESLTFDSHMIPEDDLELLSYLVNYCRLFVLTWNFVYH</sequence>
<keyword evidence="2" id="KW-0418">Kinase</keyword>
<keyword evidence="5" id="KW-1015">Disulfide bond</keyword>
<feature type="signal peptide" evidence="7">
    <location>
        <begin position="1"/>
        <end position="31"/>
    </location>
</feature>
<dbReference type="AlphaFoldDB" id="A0A9Q0EZA4"/>
<dbReference type="InterPro" id="IPR025287">
    <property type="entry name" value="WAK_GUB"/>
</dbReference>
<evidence type="ECO:0000313" key="11">
    <source>
        <dbReference type="Proteomes" id="UP001141552"/>
    </source>
</evidence>
<evidence type="ECO:0000256" key="1">
    <source>
        <dbReference type="ARBA" id="ARBA00004479"/>
    </source>
</evidence>
<evidence type="ECO:0000259" key="9">
    <source>
        <dbReference type="Pfam" id="PF13947"/>
    </source>
</evidence>
<reference evidence="10" key="1">
    <citation type="submission" date="2022-02" db="EMBL/GenBank/DDBJ databases">
        <authorList>
            <person name="Henning P.M."/>
            <person name="McCubbin A.G."/>
            <person name="Shore J.S."/>
        </authorList>
    </citation>
    <scope>NUCLEOTIDE SEQUENCE</scope>
    <source>
        <strain evidence="10">F60SS</strain>
        <tissue evidence="10">Leaves</tissue>
    </source>
</reference>
<name>A0A9Q0EZA4_9ROSI</name>
<evidence type="ECO:0000259" key="8">
    <source>
        <dbReference type="Pfam" id="PF08488"/>
    </source>
</evidence>